<sequence length="133" mass="13683">MNESLVLAFLLEDIGETALAAVLTVMMPGHEDTSTALGGRTFASETGDLTVLVDLVVLENSQLDLLVLVLDLLGGGVSLLLSLLGTTTKTKNQVEGGLLLDVVVGEGAAIFELLASEDQTLLIGRNSCNGDGG</sequence>
<keyword evidence="1" id="KW-0472">Membrane</keyword>
<comment type="caution">
    <text evidence="2">The sequence shown here is derived from an EMBL/GenBank/DDBJ whole genome shotgun (WGS) entry which is preliminary data.</text>
</comment>
<evidence type="ECO:0000256" key="1">
    <source>
        <dbReference type="SAM" id="Phobius"/>
    </source>
</evidence>
<accession>A0A1Y1X6S2</accession>
<reference evidence="2 3" key="1">
    <citation type="submission" date="2016-07" db="EMBL/GenBank/DDBJ databases">
        <title>Pervasive Adenine N6-methylation of Active Genes in Fungi.</title>
        <authorList>
            <consortium name="DOE Joint Genome Institute"/>
            <person name="Mondo S.J."/>
            <person name="Dannebaum R.O."/>
            <person name="Kuo R.C."/>
            <person name="Labutti K."/>
            <person name="Haridas S."/>
            <person name="Kuo A."/>
            <person name="Salamov A."/>
            <person name="Ahrendt S.R."/>
            <person name="Lipzen A."/>
            <person name="Sullivan W."/>
            <person name="Andreopoulos W.B."/>
            <person name="Clum A."/>
            <person name="Lindquist E."/>
            <person name="Daum C."/>
            <person name="Ramamoorthy G.K."/>
            <person name="Gryganskyi A."/>
            <person name="Culley D."/>
            <person name="Magnuson J.K."/>
            <person name="James T.Y."/>
            <person name="O'Malley M.A."/>
            <person name="Stajich J.E."/>
            <person name="Spatafora J.W."/>
            <person name="Visel A."/>
            <person name="Grigoriev I.V."/>
        </authorList>
    </citation>
    <scope>NUCLEOTIDE SEQUENCE [LARGE SCALE GENOMIC DNA]</scope>
    <source>
        <strain evidence="2 3">CBS 931.73</strain>
    </source>
</reference>
<dbReference type="OrthoDB" id="3267308at2759"/>
<dbReference type="AlphaFoldDB" id="A0A1Y1X6S2"/>
<name>A0A1Y1X6S2_9FUNG</name>
<dbReference type="InParanoid" id="A0A1Y1X6S2"/>
<keyword evidence="1" id="KW-0812">Transmembrane</keyword>
<evidence type="ECO:0000313" key="2">
    <source>
        <dbReference type="EMBL" id="ORX81402.1"/>
    </source>
</evidence>
<dbReference type="EMBL" id="MCFE01000704">
    <property type="protein sequence ID" value="ORX81402.1"/>
    <property type="molecule type" value="Genomic_DNA"/>
</dbReference>
<keyword evidence="1" id="KW-1133">Transmembrane helix</keyword>
<keyword evidence="3" id="KW-1185">Reference proteome</keyword>
<proteinExistence type="predicted"/>
<gene>
    <name evidence="2" type="ORF">K493DRAFT_94900</name>
</gene>
<organism evidence="2 3">
    <name type="scientific">Basidiobolus meristosporus CBS 931.73</name>
    <dbReference type="NCBI Taxonomy" id="1314790"/>
    <lineage>
        <taxon>Eukaryota</taxon>
        <taxon>Fungi</taxon>
        <taxon>Fungi incertae sedis</taxon>
        <taxon>Zoopagomycota</taxon>
        <taxon>Entomophthoromycotina</taxon>
        <taxon>Basidiobolomycetes</taxon>
        <taxon>Basidiobolales</taxon>
        <taxon>Basidiobolaceae</taxon>
        <taxon>Basidiobolus</taxon>
    </lineage>
</organism>
<feature type="transmembrane region" description="Helical" evidence="1">
    <location>
        <begin position="65"/>
        <end position="84"/>
    </location>
</feature>
<evidence type="ECO:0000313" key="3">
    <source>
        <dbReference type="Proteomes" id="UP000193498"/>
    </source>
</evidence>
<protein>
    <submittedName>
        <fullName evidence="2">Uncharacterized protein</fullName>
    </submittedName>
</protein>
<dbReference type="Proteomes" id="UP000193498">
    <property type="component" value="Unassembled WGS sequence"/>
</dbReference>